<dbReference type="InterPro" id="IPR036411">
    <property type="entry name" value="TorD-like_sf"/>
</dbReference>
<gene>
    <name evidence="2" type="ORF">C3H42_05260</name>
</gene>
<dbReference type="Proteomes" id="UP000287237">
    <property type="component" value="Unassembled WGS sequence"/>
</dbReference>
<sequence length="187" mass="22428">MQKLAIDIFINFLQNPPNHFLLEKLKKEEFWQNWFLKNNSKLQCTALKLLSSSNEDDKLIASDFTSLFLSDVDYVKAPPFASFYLDENKEIYSDNSDKVKQIFAQNNFFSFFNEEPADSLINELLFISFLIKKQDHITLQKFLKEEFFTWFNMWSFDVYNKSKSDFYKALIMLMKDFFKRLNKPCLF</sequence>
<accession>A0A431G7V6</accession>
<organism evidence="2 3">
    <name type="scientific">Campylobacter jejuni</name>
    <dbReference type="NCBI Taxonomy" id="197"/>
    <lineage>
        <taxon>Bacteria</taxon>
        <taxon>Pseudomonadati</taxon>
        <taxon>Campylobacterota</taxon>
        <taxon>Epsilonproteobacteria</taxon>
        <taxon>Campylobacterales</taxon>
        <taxon>Campylobacteraceae</taxon>
        <taxon>Campylobacter</taxon>
    </lineage>
</organism>
<protein>
    <submittedName>
        <fullName evidence="2">Cytoplasmic chaperone</fullName>
    </submittedName>
</protein>
<evidence type="ECO:0000313" key="2">
    <source>
        <dbReference type="EMBL" id="RTJ95467.1"/>
    </source>
</evidence>
<dbReference type="EMBL" id="PRCK01000004">
    <property type="protein sequence ID" value="RTJ95467.1"/>
    <property type="molecule type" value="Genomic_DNA"/>
</dbReference>
<reference evidence="2 3" key="1">
    <citation type="journal article" date="2019" name="Appl. Environ. Microbiol.">
        <title>Population genetics and characterization of Campylobacter jejuni isolates in western jackdaws and game birds in Finland.</title>
        <authorList>
            <person name="Kovanen S."/>
            <person name="Rossi M."/>
            <person name="Pohja-Mykra M."/>
            <person name="Nieminen T."/>
            <person name="Raunio-Saarnisto M."/>
            <person name="Sauvala M."/>
            <person name="Fredriksson-Ahomaa M."/>
            <person name="Hanninen M.L."/>
            <person name="Kivisto R."/>
        </authorList>
    </citation>
    <scope>NUCLEOTIDE SEQUENCE [LARGE SCALE GENOMIC DNA]</scope>
    <source>
        <strain evidence="2 3">CB296</strain>
    </source>
</reference>
<dbReference type="Gene3D" id="1.10.3480.10">
    <property type="entry name" value="TorD-like"/>
    <property type="match status" value="1"/>
</dbReference>
<comment type="caution">
    <text evidence="2">The sequence shown here is derived from an EMBL/GenBank/DDBJ whole genome shotgun (WGS) entry which is preliminary data.</text>
</comment>
<evidence type="ECO:0000256" key="1">
    <source>
        <dbReference type="ARBA" id="ARBA00023186"/>
    </source>
</evidence>
<dbReference type="AlphaFoldDB" id="A0A431G7V6"/>
<name>A0A431G7V6_CAMJU</name>
<proteinExistence type="predicted"/>
<dbReference type="InterPro" id="IPR020945">
    <property type="entry name" value="DMSO/NO3_reduct_chaperone"/>
</dbReference>
<dbReference type="InterPro" id="IPR050289">
    <property type="entry name" value="TorD/DmsD_chaperones"/>
</dbReference>
<keyword evidence="1" id="KW-0143">Chaperone</keyword>
<dbReference type="PANTHER" id="PTHR34227:SF1">
    <property type="entry name" value="DIMETHYL SULFOXIDE REDUCTASE CHAPERONE-RELATED"/>
    <property type="match status" value="1"/>
</dbReference>
<evidence type="ECO:0000313" key="3">
    <source>
        <dbReference type="Proteomes" id="UP000287237"/>
    </source>
</evidence>
<dbReference type="SUPFAM" id="SSF89155">
    <property type="entry name" value="TorD-like"/>
    <property type="match status" value="1"/>
</dbReference>
<dbReference type="RefSeq" id="WP_126229043.1">
    <property type="nucleotide sequence ID" value="NZ_PRAQ01000005.1"/>
</dbReference>
<dbReference type="Pfam" id="PF02613">
    <property type="entry name" value="Nitrate_red_del"/>
    <property type="match status" value="1"/>
</dbReference>
<dbReference type="PANTHER" id="PTHR34227">
    <property type="entry name" value="CHAPERONE PROTEIN YCDY"/>
    <property type="match status" value="1"/>
</dbReference>